<reference evidence="2 3" key="1">
    <citation type="journal article" date="2019" name="Int. J. Syst. Evol. Microbiol.">
        <title>The Global Catalogue of Microorganisms (GCM) 10K type strain sequencing project: providing services to taxonomists for standard genome sequencing and annotation.</title>
        <authorList>
            <consortium name="The Broad Institute Genomics Platform"/>
            <consortium name="The Broad Institute Genome Sequencing Center for Infectious Disease"/>
            <person name="Wu L."/>
            <person name="Ma J."/>
        </authorList>
    </citation>
    <scope>NUCLEOTIDE SEQUENCE [LARGE SCALE GENOMIC DNA]</scope>
    <source>
        <strain evidence="2 3">CGMCC 1.12543</strain>
    </source>
</reference>
<evidence type="ECO:0000313" key="2">
    <source>
        <dbReference type="EMBL" id="MFC5970099.1"/>
    </source>
</evidence>
<evidence type="ECO:0000256" key="1">
    <source>
        <dbReference type="SAM" id="MobiDB-lite"/>
    </source>
</evidence>
<feature type="compositionally biased region" description="Polar residues" evidence="1">
    <location>
        <begin position="28"/>
        <end position="48"/>
    </location>
</feature>
<dbReference type="AlphaFoldDB" id="A0ABD5RIT6"/>
<gene>
    <name evidence="2" type="ORF">ACFPYI_02030</name>
</gene>
<name>A0ABD5RIT6_9EURY</name>
<proteinExistence type="predicted"/>
<evidence type="ECO:0000313" key="3">
    <source>
        <dbReference type="Proteomes" id="UP001596099"/>
    </source>
</evidence>
<accession>A0ABD5RIT6</accession>
<evidence type="ECO:0008006" key="4">
    <source>
        <dbReference type="Google" id="ProtNLM"/>
    </source>
</evidence>
<organism evidence="2 3">
    <name type="scientific">Halomarina salina</name>
    <dbReference type="NCBI Taxonomy" id="1872699"/>
    <lineage>
        <taxon>Archaea</taxon>
        <taxon>Methanobacteriati</taxon>
        <taxon>Methanobacteriota</taxon>
        <taxon>Stenosarchaea group</taxon>
        <taxon>Halobacteria</taxon>
        <taxon>Halobacteriales</taxon>
        <taxon>Natronomonadaceae</taxon>
        <taxon>Halomarina</taxon>
    </lineage>
</organism>
<comment type="caution">
    <text evidence="2">The sequence shown here is derived from an EMBL/GenBank/DDBJ whole genome shotgun (WGS) entry which is preliminary data.</text>
</comment>
<dbReference type="EMBL" id="JBHSQH010000001">
    <property type="protein sequence ID" value="MFC5970099.1"/>
    <property type="molecule type" value="Genomic_DNA"/>
</dbReference>
<dbReference type="RefSeq" id="WP_247418761.1">
    <property type="nucleotide sequence ID" value="NZ_JALLGW010000002.1"/>
</dbReference>
<protein>
    <recommendedName>
        <fullName evidence="4">DUF1059 domain-containing protein</fullName>
    </recommendedName>
</protein>
<sequence>MPTSGWRLSCTHCAFESATSGRDLAESMASTHESATGHSVSICQQSST</sequence>
<dbReference type="Proteomes" id="UP001596099">
    <property type="component" value="Unassembled WGS sequence"/>
</dbReference>
<keyword evidence="3" id="KW-1185">Reference proteome</keyword>
<feature type="region of interest" description="Disordered" evidence="1">
    <location>
        <begin position="24"/>
        <end position="48"/>
    </location>
</feature>